<evidence type="ECO:0000259" key="11">
    <source>
        <dbReference type="PROSITE" id="PS50893"/>
    </source>
</evidence>
<gene>
    <name evidence="12" type="ORF">OnM2_015049</name>
</gene>
<keyword evidence="8 10" id="KW-0472">Membrane</keyword>
<comment type="similarity">
    <text evidence="2">Belongs to the ABC transporter superfamily. ABCG family. PDR (TC 3.A.1.205) subfamily.</text>
</comment>
<feature type="transmembrane region" description="Helical" evidence="10">
    <location>
        <begin position="1273"/>
        <end position="1295"/>
    </location>
</feature>
<evidence type="ECO:0000256" key="5">
    <source>
        <dbReference type="ARBA" id="ARBA00022741"/>
    </source>
</evidence>
<dbReference type="GO" id="GO:0140359">
    <property type="term" value="F:ABC-type transporter activity"/>
    <property type="evidence" value="ECO:0007669"/>
    <property type="project" value="InterPro"/>
</dbReference>
<feature type="transmembrane region" description="Helical" evidence="10">
    <location>
        <begin position="1307"/>
        <end position="1326"/>
    </location>
</feature>
<evidence type="ECO:0000256" key="3">
    <source>
        <dbReference type="ARBA" id="ARBA00022448"/>
    </source>
</evidence>
<dbReference type="InterPro" id="IPR029481">
    <property type="entry name" value="ABC_trans_N"/>
</dbReference>
<accession>A0A420I551</accession>
<feature type="transmembrane region" description="Helical" evidence="10">
    <location>
        <begin position="1424"/>
        <end position="1445"/>
    </location>
</feature>
<dbReference type="CDD" id="cd03233">
    <property type="entry name" value="ABCG_PDR_domain1"/>
    <property type="match status" value="1"/>
</dbReference>
<dbReference type="Pfam" id="PF19055">
    <property type="entry name" value="ABC2_membrane_7"/>
    <property type="match status" value="1"/>
</dbReference>
<feature type="domain" description="ABC transporter" evidence="11">
    <location>
        <begin position="140"/>
        <end position="388"/>
    </location>
</feature>
<feature type="transmembrane region" description="Helical" evidence="10">
    <location>
        <begin position="574"/>
        <end position="600"/>
    </location>
</feature>
<evidence type="ECO:0000313" key="13">
    <source>
        <dbReference type="Proteomes" id="UP000286134"/>
    </source>
</evidence>
<feature type="compositionally biased region" description="Polar residues" evidence="9">
    <location>
        <begin position="41"/>
        <end position="50"/>
    </location>
</feature>
<feature type="transmembrane region" description="Helical" evidence="10">
    <location>
        <begin position="672"/>
        <end position="691"/>
    </location>
</feature>
<organism evidence="12 13">
    <name type="scientific">Erysiphe neolycopersici</name>
    <dbReference type="NCBI Taxonomy" id="212602"/>
    <lineage>
        <taxon>Eukaryota</taxon>
        <taxon>Fungi</taxon>
        <taxon>Dikarya</taxon>
        <taxon>Ascomycota</taxon>
        <taxon>Pezizomycotina</taxon>
        <taxon>Leotiomycetes</taxon>
        <taxon>Erysiphales</taxon>
        <taxon>Erysiphaceae</taxon>
        <taxon>Erysiphe</taxon>
    </lineage>
</organism>
<evidence type="ECO:0000256" key="9">
    <source>
        <dbReference type="SAM" id="MobiDB-lite"/>
    </source>
</evidence>
<dbReference type="InterPro" id="IPR017871">
    <property type="entry name" value="ABC_transporter-like_CS"/>
</dbReference>
<dbReference type="GO" id="GO:0005524">
    <property type="term" value="F:ATP binding"/>
    <property type="evidence" value="ECO:0007669"/>
    <property type="project" value="UniProtKB-KW"/>
</dbReference>
<comment type="caution">
    <text evidence="12">The sequence shown here is derived from an EMBL/GenBank/DDBJ whole genome shotgun (WGS) entry which is preliminary data.</text>
</comment>
<evidence type="ECO:0000256" key="10">
    <source>
        <dbReference type="SAM" id="Phobius"/>
    </source>
</evidence>
<comment type="subcellular location">
    <subcellularLocation>
        <location evidence="1">Membrane</location>
        <topology evidence="1">Multi-pass membrane protein</topology>
    </subcellularLocation>
</comment>
<feature type="transmembrane region" description="Helical" evidence="10">
    <location>
        <begin position="1191"/>
        <end position="1212"/>
    </location>
</feature>
<evidence type="ECO:0000256" key="7">
    <source>
        <dbReference type="ARBA" id="ARBA00022989"/>
    </source>
</evidence>
<proteinExistence type="inferred from homology"/>
<feature type="transmembrane region" description="Helical" evidence="10">
    <location>
        <begin position="612"/>
        <end position="629"/>
    </location>
</feature>
<dbReference type="InterPro" id="IPR043926">
    <property type="entry name" value="ABCG_dom"/>
</dbReference>
<dbReference type="InterPro" id="IPR010929">
    <property type="entry name" value="PDR_CDR_ABC"/>
</dbReference>
<dbReference type="STRING" id="212602.A0A420I551"/>
<feature type="transmembrane region" description="Helical" evidence="10">
    <location>
        <begin position="750"/>
        <end position="774"/>
    </location>
</feature>
<feature type="transmembrane region" description="Helical" evidence="10">
    <location>
        <begin position="499"/>
        <end position="522"/>
    </location>
</feature>
<dbReference type="SMART" id="SM00382">
    <property type="entry name" value="AAA"/>
    <property type="match status" value="2"/>
</dbReference>
<sequence length="1450" mass="163267">MNTTQERIWRENPSGFSRTHSNGIDVAASEAEFSDLERRLSSPSWTSQREPSIRTPISEDPEHGSSGNPTNAPRFNLAETLRGTQLASLTPAAEQSGIRPKHIGVVWENLSVYGASGKKNYVNTFLDAVVSFFNIYGTALSILGLGKKAEETEILKSFRGVAKPGEMVLVLGRPGSGCSTFLKVITNQRYGYTRIDGEVLYGPFDAKSFAARYRGETVYNQENDIHMPMLTVGQTLGFAVDLKTPGKRPAGISKEKFKEEVVNTLLKMFNIEHTKDTMVGDQFVRGVSGGERKRVSIAEMLVTAATVCAWDNSTRGLDASTALEYIKSLRIMTNICKTTTFVSLYQASEKIYKQFDKVLVIDNGQEVFFGPAQEARAHFERLGFKEKPRMTTPDFLTGCTDEFEREYTDWYLRENVPHTSEALMEAFNQSRYAKALDYEIAQYKQQLEEDVKTYTNFEIAVKESKMRGASEKSVYSAPFYLQVFTLLQRCFLVKWQDKFSLTVSWITSISIGLVLGSVWFNLSTTSASAFTRGGLLFIALLFPMFQAFSDLAVTMLGRPLVNKHKAFAFYRPSALWLAHIIVDSIFSAVRILAFCIIVYFMCGLVREAGAFLTFYGTVMITFIAITLFFRSIGFMCPDFDYAIKFTVLFISLFIITTGYLIQYQSQHAWFKWIYYVNAIGLGFTTIMVNEFRKLTLTCSSESLVPSGPGYNNIENQVCTLPGSVPGTSKVLGSDYIRQGFSYKSEDMWKIFGLLIAITIIFFIAYIILGEYIVWSAGGNSTKVFQKPNKERDRLNKKLKQERDKRRGVKAESVKNEEGINIQSKAVLTWEDLCYDVPTPSGKLRLLNNIYGFVQPGSLTALMGASGAGKTTLLDVIAARKTVGVISGDILVDGLKTGGSFQRQTSYAEQQDICEPTQTVREALRFSADLRQPYHKPQSEKYAYVEEILSLLEMEDIADAIVGDPETGLSVEQRKRVTIGIELAAKPELLLFLDEPTSGLDSQSAFNIVRFLRKLAGAGQAILCTIHQPNAALFENFDRLLLLKRGGRTVYFGDIGMDASVLRMYFEKYGAICPSDANVAEWMLETINQSPNVGKDWADIWSNSSELATVKENITQIKSQRLQVSEKGFKVEEKEFATPLHHQLKVVIGRTNLSFWRSANYGFTRLFNHTIIGLINGLTYMNLDSSQKSLQYRAFLVFQVSILPFLILNQVEVKYSMLRMIYYREASAKMYSQFAFALSLAIAEIPYSLLCVVAFFVPFYFIPGLSTTPSRAGYQFAIVMTTEFFSVSLAQLLAAITPSPFISSLLDPFIMISFALFCGVTIPKLQIPKYWQWLNELDPITRLVGGMIVTELHELPVKCDISELRSFNAPIGQTCVEYMQKYFQSGGLGYLIENTTQTCQYCHYRNGDQFYQGLGFHYDNRWRDLGIFLAMVGSNLILLFIASRYLNFNRR</sequence>
<feature type="transmembrane region" description="Helical" evidence="10">
    <location>
        <begin position="641"/>
        <end position="660"/>
    </location>
</feature>
<feature type="region of interest" description="Disordered" evidence="9">
    <location>
        <begin position="1"/>
        <end position="22"/>
    </location>
</feature>
<feature type="region of interest" description="Disordered" evidence="9">
    <location>
        <begin position="786"/>
        <end position="811"/>
    </location>
</feature>
<dbReference type="Pfam" id="PF14510">
    <property type="entry name" value="ABC_trans_N"/>
    <property type="match status" value="1"/>
</dbReference>
<evidence type="ECO:0000256" key="6">
    <source>
        <dbReference type="ARBA" id="ARBA00022840"/>
    </source>
</evidence>
<keyword evidence="6" id="KW-0067">ATP-binding</keyword>
<feature type="compositionally biased region" description="Basic and acidic residues" evidence="9">
    <location>
        <begin position="787"/>
        <end position="811"/>
    </location>
</feature>
<dbReference type="EMBL" id="MCFK01001593">
    <property type="protein sequence ID" value="RKF64833.1"/>
    <property type="molecule type" value="Genomic_DNA"/>
</dbReference>
<dbReference type="InterPro" id="IPR003593">
    <property type="entry name" value="AAA+_ATPase"/>
</dbReference>
<feature type="transmembrane region" description="Helical" evidence="10">
    <location>
        <begin position="534"/>
        <end position="553"/>
    </location>
</feature>
<evidence type="ECO:0000256" key="2">
    <source>
        <dbReference type="ARBA" id="ARBA00006012"/>
    </source>
</evidence>
<dbReference type="Pfam" id="PF01061">
    <property type="entry name" value="ABC2_membrane"/>
    <property type="match status" value="2"/>
</dbReference>
<evidence type="ECO:0000256" key="8">
    <source>
        <dbReference type="ARBA" id="ARBA00023136"/>
    </source>
</evidence>
<dbReference type="PROSITE" id="PS50893">
    <property type="entry name" value="ABC_TRANSPORTER_2"/>
    <property type="match status" value="2"/>
</dbReference>
<dbReference type="Pfam" id="PF06422">
    <property type="entry name" value="PDR_CDR"/>
    <property type="match status" value="1"/>
</dbReference>
<protein>
    <submittedName>
        <fullName evidence="12">Brefeldin A resistance protein</fullName>
    </submittedName>
</protein>
<keyword evidence="7 10" id="KW-1133">Transmembrane helix</keyword>
<keyword evidence="3" id="KW-0813">Transport</keyword>
<dbReference type="InterPro" id="IPR003439">
    <property type="entry name" value="ABC_transporter-like_ATP-bd"/>
</dbReference>
<dbReference type="InterPro" id="IPR013525">
    <property type="entry name" value="ABC2_TM"/>
</dbReference>
<dbReference type="FunFam" id="3.40.50.300:FF:001010">
    <property type="entry name" value="ABC multidrug transporter (Eurofung)"/>
    <property type="match status" value="1"/>
</dbReference>
<dbReference type="PANTHER" id="PTHR19241">
    <property type="entry name" value="ATP-BINDING CASSETTE TRANSPORTER"/>
    <property type="match status" value="1"/>
</dbReference>
<dbReference type="Pfam" id="PF00005">
    <property type="entry name" value="ABC_tran"/>
    <property type="match status" value="2"/>
</dbReference>
<dbReference type="InterPro" id="IPR034003">
    <property type="entry name" value="ABCG_PDR_2"/>
</dbReference>
<feature type="region of interest" description="Disordered" evidence="9">
    <location>
        <begin position="37"/>
        <end position="75"/>
    </location>
</feature>
<dbReference type="InterPro" id="IPR027417">
    <property type="entry name" value="P-loop_NTPase"/>
</dbReference>
<feature type="domain" description="ABC transporter" evidence="11">
    <location>
        <begin position="827"/>
        <end position="1069"/>
    </location>
</feature>
<dbReference type="GO" id="GO:0016020">
    <property type="term" value="C:membrane"/>
    <property type="evidence" value="ECO:0007669"/>
    <property type="project" value="UniProtKB-SubCell"/>
</dbReference>
<evidence type="ECO:0000256" key="4">
    <source>
        <dbReference type="ARBA" id="ARBA00022692"/>
    </source>
</evidence>
<dbReference type="GO" id="GO:0016887">
    <property type="term" value="F:ATP hydrolysis activity"/>
    <property type="evidence" value="ECO:0007669"/>
    <property type="project" value="InterPro"/>
</dbReference>
<dbReference type="Proteomes" id="UP000286134">
    <property type="component" value="Unassembled WGS sequence"/>
</dbReference>
<reference evidence="12 13" key="1">
    <citation type="journal article" date="2018" name="BMC Genomics">
        <title>Comparative genome analyses reveal sequence features reflecting distinct modes of host-adaptation between dicot and monocot powdery mildew.</title>
        <authorList>
            <person name="Wu Y."/>
            <person name="Ma X."/>
            <person name="Pan Z."/>
            <person name="Kale S.D."/>
            <person name="Song Y."/>
            <person name="King H."/>
            <person name="Zhang Q."/>
            <person name="Presley C."/>
            <person name="Deng X."/>
            <person name="Wei C.I."/>
            <person name="Xiao S."/>
        </authorList>
    </citation>
    <scope>NUCLEOTIDE SEQUENCE [LARGE SCALE GENOMIC DNA]</scope>
    <source>
        <strain evidence="12">UMSG2</strain>
    </source>
</reference>
<dbReference type="SUPFAM" id="SSF52540">
    <property type="entry name" value="P-loop containing nucleoside triphosphate hydrolases"/>
    <property type="match status" value="2"/>
</dbReference>
<keyword evidence="4 10" id="KW-0812">Transmembrane</keyword>
<dbReference type="CDD" id="cd03232">
    <property type="entry name" value="ABCG_PDR_domain2"/>
    <property type="match status" value="1"/>
</dbReference>
<name>A0A420I551_9PEZI</name>
<dbReference type="InterPro" id="IPR034001">
    <property type="entry name" value="ABCG_PDR_1"/>
</dbReference>
<dbReference type="FunFam" id="3.40.50.300:FF:000054">
    <property type="entry name" value="ABC multidrug transporter atrF"/>
    <property type="match status" value="1"/>
</dbReference>
<dbReference type="PROSITE" id="PS00211">
    <property type="entry name" value="ABC_TRANSPORTER_1"/>
    <property type="match status" value="1"/>
</dbReference>
<dbReference type="OrthoDB" id="245989at2759"/>
<evidence type="ECO:0000313" key="12">
    <source>
        <dbReference type="EMBL" id="RKF64833.1"/>
    </source>
</evidence>
<keyword evidence="5" id="KW-0547">Nucleotide-binding</keyword>
<keyword evidence="13" id="KW-1185">Reference proteome</keyword>
<evidence type="ECO:0000256" key="1">
    <source>
        <dbReference type="ARBA" id="ARBA00004141"/>
    </source>
</evidence>
<feature type="transmembrane region" description="Helical" evidence="10">
    <location>
        <begin position="1233"/>
        <end position="1261"/>
    </location>
</feature>
<dbReference type="Gene3D" id="3.40.50.300">
    <property type="entry name" value="P-loop containing nucleotide triphosphate hydrolases"/>
    <property type="match status" value="2"/>
</dbReference>